<dbReference type="EMBL" id="JAAOAK010000083">
    <property type="protein sequence ID" value="KAF5691047.1"/>
    <property type="molecule type" value="Genomic_DNA"/>
</dbReference>
<protein>
    <submittedName>
        <fullName evidence="1">Uncharacterized protein</fullName>
    </submittedName>
</protein>
<accession>A0A8H6CST8</accession>
<gene>
    <name evidence="1" type="ORF">FDENT_3651</name>
</gene>
<comment type="caution">
    <text evidence="1">The sequence shown here is derived from an EMBL/GenBank/DDBJ whole genome shotgun (WGS) entry which is preliminary data.</text>
</comment>
<sequence>MLITITFPSPTRELHFTMTTQNPPSETPGLPPNVIIYNPKSPSSVDALLNAGIFTRLVASSSCTPAKLAAIKKYPGVQDDFCLIHRNAVLIFDAGDDEDVHHEHFRVICLALKEHDIGLDVAGCIHDATDALAAGFQLDKLNDKAALVIDLVVEEDSDEDSDA</sequence>
<evidence type="ECO:0000313" key="1">
    <source>
        <dbReference type="EMBL" id="KAF5691047.1"/>
    </source>
</evidence>
<name>A0A8H6CST8_9HYPO</name>
<dbReference type="Proteomes" id="UP000562682">
    <property type="component" value="Unassembled WGS sequence"/>
</dbReference>
<proteinExistence type="predicted"/>
<organism evidence="1 2">
    <name type="scientific">Fusarium denticulatum</name>
    <dbReference type="NCBI Taxonomy" id="48507"/>
    <lineage>
        <taxon>Eukaryota</taxon>
        <taxon>Fungi</taxon>
        <taxon>Dikarya</taxon>
        <taxon>Ascomycota</taxon>
        <taxon>Pezizomycotina</taxon>
        <taxon>Sordariomycetes</taxon>
        <taxon>Hypocreomycetidae</taxon>
        <taxon>Hypocreales</taxon>
        <taxon>Nectriaceae</taxon>
        <taxon>Fusarium</taxon>
        <taxon>Fusarium fujikuroi species complex</taxon>
    </lineage>
</organism>
<dbReference type="AlphaFoldDB" id="A0A8H6CST8"/>
<keyword evidence="2" id="KW-1185">Reference proteome</keyword>
<reference evidence="1 2" key="1">
    <citation type="submission" date="2020-05" db="EMBL/GenBank/DDBJ databases">
        <title>Identification and distribution of gene clusters putatively required for synthesis of sphingolipid metabolism inhibitors in phylogenetically diverse species of the filamentous fungus Fusarium.</title>
        <authorList>
            <person name="Kim H.-S."/>
            <person name="Busman M."/>
            <person name="Brown D.W."/>
            <person name="Divon H."/>
            <person name="Uhlig S."/>
            <person name="Proctor R.H."/>
        </authorList>
    </citation>
    <scope>NUCLEOTIDE SEQUENCE [LARGE SCALE GENOMIC DNA]</scope>
    <source>
        <strain evidence="1 2">NRRL 25311</strain>
    </source>
</reference>
<evidence type="ECO:0000313" key="2">
    <source>
        <dbReference type="Proteomes" id="UP000562682"/>
    </source>
</evidence>